<gene>
    <name evidence="2" type="ORF">BDA96_05G008500</name>
</gene>
<dbReference type="PANTHER" id="PTHR35994:SF1">
    <property type="entry name" value="PLASTID TRANSCRIPTIONALLY ACTIVE PROTEIN 6, CHLOROPLASTIC"/>
    <property type="match status" value="1"/>
</dbReference>
<dbReference type="GO" id="GO:0000427">
    <property type="term" value="C:plastid-encoded plastid RNA polymerase complex"/>
    <property type="evidence" value="ECO:0007669"/>
    <property type="project" value="InterPro"/>
</dbReference>
<feature type="region of interest" description="Disordered" evidence="1">
    <location>
        <begin position="101"/>
        <end position="130"/>
    </location>
</feature>
<feature type="compositionally biased region" description="Acidic residues" evidence="1">
    <location>
        <begin position="105"/>
        <end position="130"/>
    </location>
</feature>
<dbReference type="AlphaFoldDB" id="A0A921QX36"/>
<comment type="caution">
    <text evidence="2">The sequence shown here is derived from an EMBL/GenBank/DDBJ whole genome shotgun (WGS) entry which is preliminary data.</text>
</comment>
<sequence>MGLPAERTRRAWVLVCEGLGPPRPLRRSAAAAAAAMATSTTTTTPLVVSFSRSCRCPYPHRHSPGKPKPKLPPLRSLSLSLSLRTGPLAVLPRRRRDVSAAYGDGDMDDDFGDFDPDDADGVSEDDDVDNEQDYDVDYDRLLAPVVKPPLGPAAAEEGDIAMVAADSFVSTRESASDTVVDYTVDEDEFHKIRLLHCDFLIRKVPDPDDDVFDFREMYVTPPDTDIYSIPRVLAPMPQKYVRCTKKNFGRYHVSEPPVEHLRDPLYKTEREIMKVFLTKHYRNRRSDDPEFFLDFEEIYVIDSKTRSITRAKVVVSVPEGKKRDRRNDLLLIRDGGESFRIIDKTKRDDATTVIQREEWAKSRQDVEKHFRKLRDFDYSNWF</sequence>
<accession>A0A921QX36</accession>
<proteinExistence type="predicted"/>
<reference evidence="2" key="2">
    <citation type="submission" date="2020-10" db="EMBL/GenBank/DDBJ databases">
        <authorList>
            <person name="Cooper E.A."/>
            <person name="Brenton Z.W."/>
            <person name="Flinn B.S."/>
            <person name="Jenkins J."/>
            <person name="Shu S."/>
            <person name="Flowers D."/>
            <person name="Luo F."/>
            <person name="Wang Y."/>
            <person name="Xia P."/>
            <person name="Barry K."/>
            <person name="Daum C."/>
            <person name="Lipzen A."/>
            <person name="Yoshinaga Y."/>
            <person name="Schmutz J."/>
            <person name="Saski C."/>
            <person name="Vermerris W."/>
            <person name="Kresovich S."/>
        </authorList>
    </citation>
    <scope>NUCLEOTIDE SEQUENCE</scope>
</reference>
<evidence type="ECO:0000313" key="2">
    <source>
        <dbReference type="EMBL" id="KAG0528405.1"/>
    </source>
</evidence>
<organism evidence="2 3">
    <name type="scientific">Sorghum bicolor</name>
    <name type="common">Sorghum</name>
    <name type="synonym">Sorghum vulgare</name>
    <dbReference type="NCBI Taxonomy" id="4558"/>
    <lineage>
        <taxon>Eukaryota</taxon>
        <taxon>Viridiplantae</taxon>
        <taxon>Streptophyta</taxon>
        <taxon>Embryophyta</taxon>
        <taxon>Tracheophyta</taxon>
        <taxon>Spermatophyta</taxon>
        <taxon>Magnoliopsida</taxon>
        <taxon>Liliopsida</taxon>
        <taxon>Poales</taxon>
        <taxon>Poaceae</taxon>
        <taxon>PACMAD clade</taxon>
        <taxon>Panicoideae</taxon>
        <taxon>Andropogonodae</taxon>
        <taxon>Andropogoneae</taxon>
        <taxon>Sorghinae</taxon>
        <taxon>Sorghum</taxon>
    </lineage>
</organism>
<evidence type="ECO:0000313" key="3">
    <source>
        <dbReference type="Proteomes" id="UP000807115"/>
    </source>
</evidence>
<evidence type="ECO:0000256" key="1">
    <source>
        <dbReference type="SAM" id="MobiDB-lite"/>
    </source>
</evidence>
<name>A0A921QX36_SORBI</name>
<protein>
    <recommendedName>
        <fullName evidence="4">Plastid transcriptionally active 6</fullName>
    </recommendedName>
</protein>
<dbReference type="Proteomes" id="UP000807115">
    <property type="component" value="Chromosome 5"/>
</dbReference>
<evidence type="ECO:0008006" key="4">
    <source>
        <dbReference type="Google" id="ProtNLM"/>
    </source>
</evidence>
<dbReference type="InterPro" id="IPR044710">
    <property type="entry name" value="PTAC6"/>
</dbReference>
<dbReference type="PANTHER" id="PTHR35994">
    <property type="entry name" value="EXPRESSED PROTEIN"/>
    <property type="match status" value="1"/>
</dbReference>
<reference evidence="2" key="1">
    <citation type="journal article" date="2019" name="BMC Genomics">
        <title>A new reference genome for Sorghum bicolor reveals high levels of sequence similarity between sweet and grain genotypes: implications for the genetics of sugar metabolism.</title>
        <authorList>
            <person name="Cooper E.A."/>
            <person name="Brenton Z.W."/>
            <person name="Flinn B.S."/>
            <person name="Jenkins J."/>
            <person name="Shu S."/>
            <person name="Flowers D."/>
            <person name="Luo F."/>
            <person name="Wang Y."/>
            <person name="Xia P."/>
            <person name="Barry K."/>
            <person name="Daum C."/>
            <person name="Lipzen A."/>
            <person name="Yoshinaga Y."/>
            <person name="Schmutz J."/>
            <person name="Saski C."/>
            <person name="Vermerris W."/>
            <person name="Kresovich S."/>
        </authorList>
    </citation>
    <scope>NUCLEOTIDE SEQUENCE</scope>
</reference>
<dbReference type="EMBL" id="CM027684">
    <property type="protein sequence ID" value="KAG0528405.1"/>
    <property type="molecule type" value="Genomic_DNA"/>
</dbReference>